<organism evidence="2 3">
    <name type="scientific">Solidesulfovibrio fructosivorans JJ]</name>
    <dbReference type="NCBI Taxonomy" id="596151"/>
    <lineage>
        <taxon>Bacteria</taxon>
        <taxon>Pseudomonadati</taxon>
        <taxon>Thermodesulfobacteriota</taxon>
        <taxon>Desulfovibrionia</taxon>
        <taxon>Desulfovibrionales</taxon>
        <taxon>Desulfovibrionaceae</taxon>
        <taxon>Solidesulfovibrio</taxon>
    </lineage>
</organism>
<keyword evidence="1" id="KW-1133">Transmembrane helix</keyword>
<reference evidence="2 3" key="1">
    <citation type="submission" date="2010-08" db="EMBL/GenBank/DDBJ databases">
        <title>The draft genome of Desulfovibrio fructosovorans JJ.</title>
        <authorList>
            <consortium name="US DOE Joint Genome Institute (JGI-PGF)"/>
            <person name="Lucas S."/>
            <person name="Copeland A."/>
            <person name="Lapidus A."/>
            <person name="Cheng J.-F."/>
            <person name="Bruce D."/>
            <person name="Goodwin L."/>
            <person name="Pitluck S."/>
            <person name="Land M.L."/>
            <person name="Hauser L."/>
            <person name="Chang Y.-J."/>
            <person name="Jeffries C."/>
            <person name="Wall J.D."/>
            <person name="Stahl D.A."/>
            <person name="Arkin A.P."/>
            <person name="Dehal P."/>
            <person name="Stolyar S.M."/>
            <person name="Hazen T.C."/>
            <person name="Woyke T.J."/>
        </authorList>
    </citation>
    <scope>NUCLEOTIDE SEQUENCE [LARGE SCALE GENOMIC DNA]</scope>
    <source>
        <strain evidence="2 3">JJ</strain>
    </source>
</reference>
<dbReference type="eggNOG" id="ENOG503184S">
    <property type="taxonomic scope" value="Bacteria"/>
</dbReference>
<protein>
    <submittedName>
        <fullName evidence="2">Uncharacterized protein</fullName>
    </submittedName>
</protein>
<keyword evidence="1" id="KW-0472">Membrane</keyword>
<dbReference type="Proteomes" id="UP000006250">
    <property type="component" value="Unassembled WGS sequence"/>
</dbReference>
<evidence type="ECO:0000256" key="1">
    <source>
        <dbReference type="SAM" id="Phobius"/>
    </source>
</evidence>
<evidence type="ECO:0000313" key="2">
    <source>
        <dbReference type="EMBL" id="EFL50383.1"/>
    </source>
</evidence>
<name>E1JYW7_SOLFR</name>
<keyword evidence="1" id="KW-0812">Transmembrane</keyword>
<gene>
    <name evidence="2" type="ORF">DesfrDRAFT_2816</name>
</gene>
<sequence>MTTRSDVLGRGCLWTSLAALYTLCGMKLFVALRDGLWLDWPLGDFLPDIVVRWVFRLPDGAPRAALVWVMGQDVVYQAAAVTCCIWLLTLLGKSSARDGGEVSS</sequence>
<proteinExistence type="predicted"/>
<dbReference type="STRING" id="596151.DesfrDRAFT_2816"/>
<accession>E1JYW7</accession>
<dbReference type="EMBL" id="AECZ01000020">
    <property type="protein sequence ID" value="EFL50383.1"/>
    <property type="molecule type" value="Genomic_DNA"/>
</dbReference>
<keyword evidence="3" id="KW-1185">Reference proteome</keyword>
<comment type="caution">
    <text evidence="2">The sequence shown here is derived from an EMBL/GenBank/DDBJ whole genome shotgun (WGS) entry which is preliminary data.</text>
</comment>
<dbReference type="OrthoDB" id="5457515at2"/>
<dbReference type="AlphaFoldDB" id="E1JYW7"/>
<feature type="transmembrane region" description="Helical" evidence="1">
    <location>
        <begin position="12"/>
        <end position="32"/>
    </location>
</feature>
<feature type="transmembrane region" description="Helical" evidence="1">
    <location>
        <begin position="74"/>
        <end position="91"/>
    </location>
</feature>
<evidence type="ECO:0000313" key="3">
    <source>
        <dbReference type="Proteomes" id="UP000006250"/>
    </source>
</evidence>
<dbReference type="RefSeq" id="WP_005994895.1">
    <property type="nucleotide sequence ID" value="NZ_AECZ01000020.1"/>
</dbReference>